<dbReference type="RefSeq" id="WP_264750958.1">
    <property type="nucleotide sequence ID" value="NZ_JAPDHW010000010.1"/>
</dbReference>
<dbReference type="Proteomes" id="UP001163731">
    <property type="component" value="Unassembled WGS sequence"/>
</dbReference>
<accession>A0ABT3I136</accession>
<comment type="caution">
    <text evidence="2">The sequence shown here is derived from an EMBL/GenBank/DDBJ whole genome shotgun (WGS) entry which is preliminary data.</text>
</comment>
<name>A0ABT3I136_9FLAO</name>
<proteinExistence type="predicted"/>
<protein>
    <recommendedName>
        <fullName evidence="4">Succinate dehydrogenase</fullName>
    </recommendedName>
</protein>
<feature type="transmembrane region" description="Helical" evidence="1">
    <location>
        <begin position="22"/>
        <end position="44"/>
    </location>
</feature>
<keyword evidence="1" id="KW-0812">Transmembrane</keyword>
<organism evidence="2 3">
    <name type="scientific">Chryseobacterium kimseyorum</name>
    <dbReference type="NCBI Taxonomy" id="2984028"/>
    <lineage>
        <taxon>Bacteria</taxon>
        <taxon>Pseudomonadati</taxon>
        <taxon>Bacteroidota</taxon>
        <taxon>Flavobacteriia</taxon>
        <taxon>Flavobacteriales</taxon>
        <taxon>Weeksellaceae</taxon>
        <taxon>Chryseobacterium group</taxon>
        <taxon>Chryseobacterium</taxon>
    </lineage>
</organism>
<evidence type="ECO:0000313" key="2">
    <source>
        <dbReference type="EMBL" id="MCW3169785.1"/>
    </source>
</evidence>
<keyword evidence="3" id="KW-1185">Reference proteome</keyword>
<keyword evidence="1" id="KW-1133">Transmembrane helix</keyword>
<sequence length="129" mass="15309">METENSNLTNSQIRKWWSERRLLYNFGLVVSGITAFILYIILGVTLIMPHDPEFEITFFTIFFQGIGYVVIMVFANLFYFLGANHDFNFNKENSHKFRINLFNLGFWFSVSLPFLVPLMIVISYFLNYY</sequence>
<reference evidence="2" key="1">
    <citation type="submission" date="2022-10" db="EMBL/GenBank/DDBJ databases">
        <title>Chryseobacterium babae sp. nov. isolated from the gut of the beetle Oryctes rhinoceros, and Chryseobacterium kimseyorum sp. nov., isolated from a stick insect rearing cage.</title>
        <authorList>
            <person name="Shelomi M."/>
            <person name="Han C.-J."/>
            <person name="Chen W.-M."/>
            <person name="Chen H.-K."/>
            <person name="Liaw S.-J."/>
            <person name="Muhle E."/>
            <person name="Clermont D."/>
        </authorList>
    </citation>
    <scope>NUCLEOTIDE SEQUENCE</scope>
    <source>
        <strain evidence="2">09-1422</strain>
    </source>
</reference>
<dbReference type="EMBL" id="JAPDHW010000010">
    <property type="protein sequence ID" value="MCW3169785.1"/>
    <property type="molecule type" value="Genomic_DNA"/>
</dbReference>
<evidence type="ECO:0000256" key="1">
    <source>
        <dbReference type="SAM" id="Phobius"/>
    </source>
</evidence>
<gene>
    <name evidence="2" type="ORF">OMO38_14760</name>
</gene>
<evidence type="ECO:0008006" key="4">
    <source>
        <dbReference type="Google" id="ProtNLM"/>
    </source>
</evidence>
<feature type="transmembrane region" description="Helical" evidence="1">
    <location>
        <begin position="101"/>
        <end position="126"/>
    </location>
</feature>
<feature type="transmembrane region" description="Helical" evidence="1">
    <location>
        <begin position="56"/>
        <end position="81"/>
    </location>
</feature>
<keyword evidence="1" id="KW-0472">Membrane</keyword>
<evidence type="ECO:0000313" key="3">
    <source>
        <dbReference type="Proteomes" id="UP001163731"/>
    </source>
</evidence>